<reference evidence="2 3" key="1">
    <citation type="submission" date="2018-12" db="EMBL/GenBank/DDBJ databases">
        <authorList>
            <person name="Yu L."/>
        </authorList>
    </citation>
    <scope>NUCLEOTIDE SEQUENCE [LARGE SCALE GENOMIC DNA]</scope>
    <source>
        <strain evidence="2 3">HAW-EB5</strain>
    </source>
</reference>
<feature type="region of interest" description="Disordered" evidence="1">
    <location>
        <begin position="1"/>
        <end position="29"/>
    </location>
</feature>
<keyword evidence="3" id="KW-1185">Reference proteome</keyword>
<evidence type="ECO:0000313" key="2">
    <source>
        <dbReference type="EMBL" id="RTR28583.1"/>
    </source>
</evidence>
<proteinExistence type="predicted"/>
<evidence type="ECO:0000313" key="3">
    <source>
        <dbReference type="Proteomes" id="UP000282060"/>
    </source>
</evidence>
<sequence>MKECSPERESKPVCPVTEGLNERDSLEREDGLVRPVTAGLNERASPERESKLVCSVTEGLNERIGFTLTRCRVGLSTEESSET</sequence>
<accession>A0A431VZN2</accession>
<dbReference type="Proteomes" id="UP000282060">
    <property type="component" value="Unassembled WGS sequence"/>
</dbReference>
<evidence type="ECO:0000256" key="1">
    <source>
        <dbReference type="SAM" id="MobiDB-lite"/>
    </source>
</evidence>
<organism evidence="2 3">
    <name type="scientific">Shewanella atlantica</name>
    <dbReference type="NCBI Taxonomy" id="271099"/>
    <lineage>
        <taxon>Bacteria</taxon>
        <taxon>Pseudomonadati</taxon>
        <taxon>Pseudomonadota</taxon>
        <taxon>Gammaproteobacteria</taxon>
        <taxon>Alteromonadales</taxon>
        <taxon>Shewanellaceae</taxon>
        <taxon>Shewanella</taxon>
    </lineage>
</organism>
<feature type="compositionally biased region" description="Basic and acidic residues" evidence="1">
    <location>
        <begin position="1"/>
        <end position="11"/>
    </location>
</feature>
<comment type="caution">
    <text evidence="2">The sequence shown here is derived from an EMBL/GenBank/DDBJ whole genome shotgun (WGS) entry which is preliminary data.</text>
</comment>
<name>A0A431VZN2_9GAMM</name>
<protein>
    <submittedName>
        <fullName evidence="2">Uncharacterized protein</fullName>
    </submittedName>
</protein>
<dbReference type="EMBL" id="RXNV01000012">
    <property type="protein sequence ID" value="RTR28583.1"/>
    <property type="molecule type" value="Genomic_DNA"/>
</dbReference>
<dbReference type="AlphaFoldDB" id="A0A431VZN2"/>
<dbReference type="RefSeq" id="WP_126507520.1">
    <property type="nucleotide sequence ID" value="NZ_RXNV01000012.1"/>
</dbReference>
<gene>
    <name evidence="2" type="ORF">EKG39_18810</name>
</gene>
<feature type="compositionally biased region" description="Basic and acidic residues" evidence="1">
    <location>
        <begin position="20"/>
        <end position="29"/>
    </location>
</feature>